<dbReference type="Pfam" id="PF17918">
    <property type="entry name" value="TetR_C_15"/>
    <property type="match status" value="1"/>
</dbReference>
<dbReference type="InterPro" id="IPR009057">
    <property type="entry name" value="Homeodomain-like_sf"/>
</dbReference>
<name>A0A1H1G6S0_9ACTN</name>
<evidence type="ECO:0000256" key="1">
    <source>
        <dbReference type="ARBA" id="ARBA00023125"/>
    </source>
</evidence>
<accession>A0A1H1G6S0</accession>
<feature type="DNA-binding region" description="H-T-H motif" evidence="2">
    <location>
        <begin position="65"/>
        <end position="84"/>
    </location>
</feature>
<dbReference type="Pfam" id="PF00440">
    <property type="entry name" value="TetR_N"/>
    <property type="match status" value="1"/>
</dbReference>
<reference evidence="5 6" key="1">
    <citation type="submission" date="2016-10" db="EMBL/GenBank/DDBJ databases">
        <authorList>
            <person name="de Groot N.N."/>
        </authorList>
    </citation>
    <scope>NUCLEOTIDE SEQUENCE [LARGE SCALE GENOMIC DNA]</scope>
    <source>
        <strain evidence="5 6">DSM 43794</strain>
    </source>
</reference>
<feature type="region of interest" description="Disordered" evidence="3">
    <location>
        <begin position="1"/>
        <end position="42"/>
    </location>
</feature>
<evidence type="ECO:0000259" key="4">
    <source>
        <dbReference type="PROSITE" id="PS50977"/>
    </source>
</evidence>
<dbReference type="PANTHER" id="PTHR30055">
    <property type="entry name" value="HTH-TYPE TRANSCRIPTIONAL REGULATOR RUTR"/>
    <property type="match status" value="1"/>
</dbReference>
<dbReference type="Proteomes" id="UP000217103">
    <property type="component" value="Unassembled WGS sequence"/>
</dbReference>
<protein>
    <submittedName>
        <fullName evidence="5">DNA-binding transcriptional regulator, AcrR family</fullName>
    </submittedName>
</protein>
<dbReference type="InterPro" id="IPR041669">
    <property type="entry name" value="TetR_C_15"/>
</dbReference>
<dbReference type="AlphaFoldDB" id="A0A1H1G6S0"/>
<proteinExistence type="predicted"/>
<feature type="compositionally biased region" description="Basic residues" evidence="3">
    <location>
        <begin position="30"/>
        <end position="42"/>
    </location>
</feature>
<evidence type="ECO:0000256" key="3">
    <source>
        <dbReference type="SAM" id="MobiDB-lite"/>
    </source>
</evidence>
<dbReference type="InterPro" id="IPR001647">
    <property type="entry name" value="HTH_TetR"/>
</dbReference>
<dbReference type="InterPro" id="IPR023772">
    <property type="entry name" value="DNA-bd_HTH_TetR-type_CS"/>
</dbReference>
<evidence type="ECO:0000313" key="5">
    <source>
        <dbReference type="EMBL" id="SDR08891.1"/>
    </source>
</evidence>
<evidence type="ECO:0000313" key="6">
    <source>
        <dbReference type="Proteomes" id="UP000217103"/>
    </source>
</evidence>
<dbReference type="SUPFAM" id="SSF46689">
    <property type="entry name" value="Homeodomain-like"/>
    <property type="match status" value="1"/>
</dbReference>
<dbReference type="GO" id="GO:0003700">
    <property type="term" value="F:DNA-binding transcription factor activity"/>
    <property type="evidence" value="ECO:0007669"/>
    <property type="project" value="TreeGrafter"/>
</dbReference>
<dbReference type="STRING" id="35622.SAMN04489764_3404"/>
<dbReference type="GO" id="GO:0000976">
    <property type="term" value="F:transcription cis-regulatory region binding"/>
    <property type="evidence" value="ECO:0007669"/>
    <property type="project" value="TreeGrafter"/>
</dbReference>
<evidence type="ECO:0000256" key="2">
    <source>
        <dbReference type="PROSITE-ProRule" id="PRU00335"/>
    </source>
</evidence>
<dbReference type="RefSeq" id="WP_242659347.1">
    <property type="nucleotide sequence ID" value="NZ_FNKK01000002.1"/>
</dbReference>
<dbReference type="PRINTS" id="PR00455">
    <property type="entry name" value="HTHTETR"/>
</dbReference>
<dbReference type="PROSITE" id="PS01081">
    <property type="entry name" value="HTH_TETR_1"/>
    <property type="match status" value="1"/>
</dbReference>
<keyword evidence="1 2" id="KW-0238">DNA-binding</keyword>
<dbReference type="Gene3D" id="1.10.357.10">
    <property type="entry name" value="Tetracycline Repressor, domain 2"/>
    <property type="match status" value="1"/>
</dbReference>
<organism evidence="5 6">
    <name type="scientific">Thermostaphylospora chromogena</name>
    <dbReference type="NCBI Taxonomy" id="35622"/>
    <lineage>
        <taxon>Bacteria</taxon>
        <taxon>Bacillati</taxon>
        <taxon>Actinomycetota</taxon>
        <taxon>Actinomycetes</taxon>
        <taxon>Streptosporangiales</taxon>
        <taxon>Thermomonosporaceae</taxon>
        <taxon>Thermostaphylospora</taxon>
    </lineage>
</organism>
<sequence>MSTTDPGAGRDHAPVTGDDAASARSGEGARRKRPVRRQERGRRRMESILDAAEEVIAEIGYPATTTNAVAARAGISPGSLYQFFRNKDEILEGLLQRYENEQKEFWRRNLTDEDALTPLDELIDRLVDAMVAFKSSRPAFWALFHGSATSDRLAEAARQLHEGVSHRLAEVFGLRSPGLSPERRLTLARMATAMVRAVMPMVVEAEPGDAPGLIAELKTMLYAYLHPALDLPGRSG</sequence>
<dbReference type="PROSITE" id="PS50977">
    <property type="entry name" value="HTH_TETR_2"/>
    <property type="match status" value="1"/>
</dbReference>
<dbReference type="InterPro" id="IPR050109">
    <property type="entry name" value="HTH-type_TetR-like_transc_reg"/>
</dbReference>
<gene>
    <name evidence="5" type="ORF">SAMN04489764_3404</name>
</gene>
<dbReference type="PANTHER" id="PTHR30055:SF201">
    <property type="entry name" value="TRANSCRIPTIONAL REGULATORY PROTEIN"/>
    <property type="match status" value="1"/>
</dbReference>
<dbReference type="EMBL" id="FNKK01000002">
    <property type="protein sequence ID" value="SDR08891.1"/>
    <property type="molecule type" value="Genomic_DNA"/>
</dbReference>
<feature type="domain" description="HTH tetR-type" evidence="4">
    <location>
        <begin position="42"/>
        <end position="102"/>
    </location>
</feature>
<keyword evidence="6" id="KW-1185">Reference proteome</keyword>